<name>A0A928Z3F7_9CYAN</name>
<comment type="caution">
    <text evidence="1">The sequence shown here is derived from an EMBL/GenBank/DDBJ whole genome shotgun (WGS) entry which is preliminary data.</text>
</comment>
<sequence length="85" mass="9903">MLHEHGPIRLLAKIKAIIQQFQDERRAHYVKTTRLPADRIIRAQILQRLMQKDLQTNPHMAMLEELQALIEVALENSYTVNCLGD</sequence>
<dbReference type="RefSeq" id="WP_264324075.1">
    <property type="nucleotide sequence ID" value="NZ_JADEXQ010000013.1"/>
</dbReference>
<organism evidence="1 2">
    <name type="scientific">Romeriopsis navalis LEGE 11480</name>
    <dbReference type="NCBI Taxonomy" id="2777977"/>
    <lineage>
        <taxon>Bacteria</taxon>
        <taxon>Bacillati</taxon>
        <taxon>Cyanobacteriota</taxon>
        <taxon>Cyanophyceae</taxon>
        <taxon>Leptolyngbyales</taxon>
        <taxon>Leptolyngbyaceae</taxon>
        <taxon>Romeriopsis</taxon>
        <taxon>Romeriopsis navalis</taxon>
    </lineage>
</organism>
<gene>
    <name evidence="1" type="ORF">IQ266_05705</name>
</gene>
<dbReference type="EMBL" id="JADEXQ010000013">
    <property type="protein sequence ID" value="MBE9029255.1"/>
    <property type="molecule type" value="Genomic_DNA"/>
</dbReference>
<protein>
    <submittedName>
        <fullName evidence="1">Uncharacterized protein</fullName>
    </submittedName>
</protein>
<reference evidence="1" key="1">
    <citation type="submission" date="2020-10" db="EMBL/GenBank/DDBJ databases">
        <authorList>
            <person name="Castelo-Branco R."/>
            <person name="Eusebio N."/>
            <person name="Adriana R."/>
            <person name="Vieira A."/>
            <person name="Brugerolle De Fraissinette N."/>
            <person name="Rezende De Castro R."/>
            <person name="Schneider M.P."/>
            <person name="Vasconcelos V."/>
            <person name="Leao P.N."/>
        </authorList>
    </citation>
    <scope>NUCLEOTIDE SEQUENCE</scope>
    <source>
        <strain evidence="1">LEGE 11480</strain>
    </source>
</reference>
<dbReference type="AlphaFoldDB" id="A0A928Z3F7"/>
<proteinExistence type="predicted"/>
<accession>A0A928Z3F7</accession>
<dbReference type="Proteomes" id="UP000625316">
    <property type="component" value="Unassembled WGS sequence"/>
</dbReference>
<evidence type="ECO:0000313" key="1">
    <source>
        <dbReference type="EMBL" id="MBE9029255.1"/>
    </source>
</evidence>
<keyword evidence="2" id="KW-1185">Reference proteome</keyword>
<evidence type="ECO:0000313" key="2">
    <source>
        <dbReference type="Proteomes" id="UP000625316"/>
    </source>
</evidence>